<evidence type="ECO:0000256" key="2">
    <source>
        <dbReference type="ARBA" id="ARBA00022475"/>
    </source>
</evidence>
<evidence type="ECO:0000256" key="4">
    <source>
        <dbReference type="ARBA" id="ARBA00022989"/>
    </source>
</evidence>
<accession>A0A660S9G0</accession>
<dbReference type="AlphaFoldDB" id="A0A660S9G0"/>
<dbReference type="GO" id="GO:0005886">
    <property type="term" value="C:plasma membrane"/>
    <property type="evidence" value="ECO:0007669"/>
    <property type="project" value="UniProtKB-SubCell"/>
</dbReference>
<feature type="transmembrane region" description="Helical" evidence="6">
    <location>
        <begin position="150"/>
        <end position="170"/>
    </location>
</feature>
<evidence type="ECO:0000256" key="1">
    <source>
        <dbReference type="ARBA" id="ARBA00004651"/>
    </source>
</evidence>
<proteinExistence type="predicted"/>
<gene>
    <name evidence="7" type="ORF">DRP44_03135</name>
</gene>
<organism evidence="7 8">
    <name type="scientific">candidate division TA06 bacterium</name>
    <dbReference type="NCBI Taxonomy" id="2250710"/>
    <lineage>
        <taxon>Bacteria</taxon>
        <taxon>Bacteria division TA06</taxon>
    </lineage>
</organism>
<name>A0A660S9G0_UNCT6</name>
<keyword evidence="3 6" id="KW-0812">Transmembrane</keyword>
<reference evidence="7 8" key="1">
    <citation type="submission" date="2018-06" db="EMBL/GenBank/DDBJ databases">
        <title>Extensive metabolic versatility and redundancy in microbially diverse, dynamic hydrothermal sediments.</title>
        <authorList>
            <person name="Dombrowski N."/>
            <person name="Teske A."/>
            <person name="Baker B.J."/>
        </authorList>
    </citation>
    <scope>NUCLEOTIDE SEQUENCE [LARGE SCALE GENOMIC DNA]</scope>
    <source>
        <strain evidence="7">B35_G9</strain>
    </source>
</reference>
<evidence type="ECO:0000256" key="5">
    <source>
        <dbReference type="ARBA" id="ARBA00023136"/>
    </source>
</evidence>
<keyword evidence="2" id="KW-1003">Cell membrane</keyword>
<evidence type="ECO:0000313" key="7">
    <source>
        <dbReference type="EMBL" id="RKX66946.1"/>
    </source>
</evidence>
<comment type="caution">
    <text evidence="7">The sequence shown here is derived from an EMBL/GenBank/DDBJ whole genome shotgun (WGS) entry which is preliminary data.</text>
</comment>
<comment type="subcellular location">
    <subcellularLocation>
        <location evidence="1">Cell membrane</location>
        <topology evidence="1">Multi-pass membrane protein</topology>
    </subcellularLocation>
</comment>
<keyword evidence="4 6" id="KW-1133">Transmembrane helix</keyword>
<evidence type="ECO:0000256" key="6">
    <source>
        <dbReference type="SAM" id="Phobius"/>
    </source>
</evidence>
<feature type="transmembrane region" description="Helical" evidence="6">
    <location>
        <begin position="9"/>
        <end position="26"/>
    </location>
</feature>
<dbReference type="InterPro" id="IPR022791">
    <property type="entry name" value="L-PG_synthase/AglD"/>
</dbReference>
<feature type="transmembrane region" description="Helical" evidence="6">
    <location>
        <begin position="196"/>
        <end position="218"/>
    </location>
</feature>
<feature type="transmembrane region" description="Helical" evidence="6">
    <location>
        <begin position="274"/>
        <end position="297"/>
    </location>
</feature>
<keyword evidence="5 6" id="KW-0472">Membrane</keyword>
<feature type="transmembrane region" description="Helical" evidence="6">
    <location>
        <begin position="46"/>
        <end position="66"/>
    </location>
</feature>
<sequence length="314" mass="35542">MKNFWKKPVVKFIGAVLIIILLVYVLKPFIKNWDDTVKLLKTFKPLSLLAGIVILSLTVSVYPLIWRSILGKFGTKIGVRQAYKSWIYSNVGKYIPGKVWQFAGRIMLTKEAYGEVIVVTMLLETVISGVASIIVFLWGTLVGGIFTAVWVKYLSIALPILIVLLHPFFLKQILKILSKIRKVELHENFTMRYRDILLYLVIYILLWIATGFAFWLMFAGSAIKINLIDLASSYALSWVLGYASLFAPGGLGVREGAIAFLLNLKYPPVVSSTFAMLTRISFIITDFLLFGVFYLYFKITEIGKRKNEDIGDNA</sequence>
<protein>
    <submittedName>
        <fullName evidence="7">Uncharacterized protein</fullName>
    </submittedName>
</protein>
<feature type="transmembrane region" description="Helical" evidence="6">
    <location>
        <begin position="116"/>
        <end position="138"/>
    </location>
</feature>
<evidence type="ECO:0000256" key="3">
    <source>
        <dbReference type="ARBA" id="ARBA00022692"/>
    </source>
</evidence>
<evidence type="ECO:0000313" key="8">
    <source>
        <dbReference type="Proteomes" id="UP000282321"/>
    </source>
</evidence>
<dbReference type="EMBL" id="QNBC01000029">
    <property type="protein sequence ID" value="RKX66946.1"/>
    <property type="molecule type" value="Genomic_DNA"/>
</dbReference>
<dbReference type="Proteomes" id="UP000282321">
    <property type="component" value="Unassembled WGS sequence"/>
</dbReference>
<dbReference type="Pfam" id="PF03706">
    <property type="entry name" value="LPG_synthase_TM"/>
    <property type="match status" value="1"/>
</dbReference>